<dbReference type="EMBL" id="VIKT02000027">
    <property type="protein sequence ID" value="NHF63964.1"/>
    <property type="molecule type" value="Genomic_DNA"/>
</dbReference>
<evidence type="ECO:0000259" key="1">
    <source>
        <dbReference type="Pfam" id="PF06877"/>
    </source>
</evidence>
<reference evidence="2 3" key="2">
    <citation type="submission" date="2020-03" db="EMBL/GenBank/DDBJ databases">
        <title>Chryseoglobus sp. isolated from a deep-sea seamount.</title>
        <authorList>
            <person name="Zhang D.-C."/>
        </authorList>
    </citation>
    <scope>NUCLEOTIDE SEQUENCE [LARGE SCALE GENOMIC DNA]</scope>
    <source>
        <strain evidence="2 3">KN1116</strain>
    </source>
</reference>
<dbReference type="InterPro" id="IPR009671">
    <property type="entry name" value="RraB_dom"/>
</dbReference>
<evidence type="ECO:0000313" key="3">
    <source>
        <dbReference type="Proteomes" id="UP000818266"/>
    </source>
</evidence>
<feature type="domain" description="Regulator of ribonuclease activity B" evidence="1">
    <location>
        <begin position="23"/>
        <end position="104"/>
    </location>
</feature>
<accession>A0A9E5ML10</accession>
<comment type="caution">
    <text evidence="2">The sequence shown here is derived from an EMBL/GenBank/DDBJ whole genome shotgun (WGS) entry which is preliminary data.</text>
</comment>
<dbReference type="InterPro" id="IPR036701">
    <property type="entry name" value="RraB-like_sf"/>
</dbReference>
<dbReference type="Proteomes" id="UP000818266">
    <property type="component" value="Unassembled WGS sequence"/>
</dbReference>
<dbReference type="Pfam" id="PF06877">
    <property type="entry name" value="RraB"/>
    <property type="match status" value="1"/>
</dbReference>
<organism evidence="2 3">
    <name type="scientific">Microcella pacifica</name>
    <dbReference type="NCBI Taxonomy" id="2591847"/>
    <lineage>
        <taxon>Bacteria</taxon>
        <taxon>Bacillati</taxon>
        <taxon>Actinomycetota</taxon>
        <taxon>Actinomycetes</taxon>
        <taxon>Micrococcales</taxon>
        <taxon>Microbacteriaceae</taxon>
        <taxon>Microcella</taxon>
    </lineage>
</organism>
<keyword evidence="3" id="KW-1185">Reference proteome</keyword>
<dbReference type="SUPFAM" id="SSF89946">
    <property type="entry name" value="Hypothetical protein VC0424"/>
    <property type="match status" value="1"/>
</dbReference>
<dbReference type="RefSeq" id="WP_152584171.1">
    <property type="nucleotide sequence ID" value="NZ_JAVJPO010000022.1"/>
</dbReference>
<sequence length="111" mass="12507">MGDIRQHLSTNVEQYCQRMKMRDDVDAPREVEHVALFRRMRDAAEAARDLESHGYHAEVTRRKLTRATLTATKTAAVDVDTADAMTEEVYTIVSDHDGDYDGWGAPVLARG</sequence>
<proteinExistence type="predicted"/>
<dbReference type="AlphaFoldDB" id="A0A9E5ML10"/>
<dbReference type="OrthoDB" id="5190653at2"/>
<evidence type="ECO:0000313" key="2">
    <source>
        <dbReference type="EMBL" id="NHF63964.1"/>
    </source>
</evidence>
<protein>
    <submittedName>
        <fullName evidence="2">Ribonuclease E inhibitor RraB</fullName>
    </submittedName>
</protein>
<reference evidence="2 3" key="1">
    <citation type="submission" date="2019-06" db="EMBL/GenBank/DDBJ databases">
        <authorList>
            <person name="De-Chao Zhang Q."/>
        </authorList>
    </citation>
    <scope>NUCLEOTIDE SEQUENCE [LARGE SCALE GENOMIC DNA]</scope>
    <source>
        <strain evidence="2 3">KN1116</strain>
    </source>
</reference>
<name>A0A9E5ML10_9MICO</name>
<dbReference type="Gene3D" id="3.30.70.970">
    <property type="entry name" value="RraB-like"/>
    <property type="match status" value="1"/>
</dbReference>
<gene>
    <name evidence="2" type="ORF">FK219_012090</name>
</gene>